<evidence type="ECO:0000256" key="2">
    <source>
        <dbReference type="ARBA" id="ARBA00022475"/>
    </source>
</evidence>
<feature type="transmembrane region" description="Helical" evidence="6">
    <location>
        <begin position="12"/>
        <end position="33"/>
    </location>
</feature>
<dbReference type="GO" id="GO:0022857">
    <property type="term" value="F:transmembrane transporter activity"/>
    <property type="evidence" value="ECO:0007669"/>
    <property type="project" value="InterPro"/>
</dbReference>
<protein>
    <submittedName>
        <fullName evidence="7">Uncharacterized protein</fullName>
    </submittedName>
</protein>
<sequence length="113" mass="11887">PQWFQFLGGGRVYGVPMQAVIMVIILIIGDLILRKTSIGYHLYAVGGNPRAAMLAGISADKIKIFAFAITGFLASLAGILSLSFIQSAEPNMGFLLELDTIAVAVIGGASFAQ</sequence>
<comment type="subcellular location">
    <subcellularLocation>
        <location evidence="1">Cell membrane</location>
        <topology evidence="1">Multi-pass membrane protein</topology>
    </subcellularLocation>
</comment>
<evidence type="ECO:0000256" key="6">
    <source>
        <dbReference type="SAM" id="Phobius"/>
    </source>
</evidence>
<name>X1B941_9ZZZZ</name>
<keyword evidence="2" id="KW-1003">Cell membrane</keyword>
<feature type="transmembrane region" description="Helical" evidence="6">
    <location>
        <begin position="64"/>
        <end position="86"/>
    </location>
</feature>
<evidence type="ECO:0000256" key="4">
    <source>
        <dbReference type="ARBA" id="ARBA00022989"/>
    </source>
</evidence>
<keyword evidence="5 6" id="KW-0472">Membrane</keyword>
<dbReference type="GO" id="GO:0005886">
    <property type="term" value="C:plasma membrane"/>
    <property type="evidence" value="ECO:0007669"/>
    <property type="project" value="UniProtKB-SubCell"/>
</dbReference>
<dbReference type="InterPro" id="IPR001851">
    <property type="entry name" value="ABC_transp_permease"/>
</dbReference>
<comment type="caution">
    <text evidence="7">The sequence shown here is derived from an EMBL/GenBank/DDBJ whole genome shotgun (WGS) entry which is preliminary data.</text>
</comment>
<accession>X1B941</accession>
<dbReference type="AlphaFoldDB" id="X1B941"/>
<reference evidence="7" key="1">
    <citation type="journal article" date="2014" name="Front. Microbiol.">
        <title>High frequency of phylogenetically diverse reductive dehalogenase-homologous genes in deep subseafloor sedimentary metagenomes.</title>
        <authorList>
            <person name="Kawai M."/>
            <person name="Futagami T."/>
            <person name="Toyoda A."/>
            <person name="Takaki Y."/>
            <person name="Nishi S."/>
            <person name="Hori S."/>
            <person name="Arai W."/>
            <person name="Tsubouchi T."/>
            <person name="Morono Y."/>
            <person name="Uchiyama I."/>
            <person name="Ito T."/>
            <person name="Fujiyama A."/>
            <person name="Inagaki F."/>
            <person name="Takami H."/>
        </authorList>
    </citation>
    <scope>NUCLEOTIDE SEQUENCE</scope>
    <source>
        <strain evidence="7">Expedition CK06-06</strain>
    </source>
</reference>
<evidence type="ECO:0000256" key="3">
    <source>
        <dbReference type="ARBA" id="ARBA00022692"/>
    </source>
</evidence>
<dbReference type="EMBL" id="BART01025975">
    <property type="protein sequence ID" value="GAG91615.1"/>
    <property type="molecule type" value="Genomic_DNA"/>
</dbReference>
<evidence type="ECO:0000256" key="1">
    <source>
        <dbReference type="ARBA" id="ARBA00004651"/>
    </source>
</evidence>
<dbReference type="Pfam" id="PF02653">
    <property type="entry name" value="BPD_transp_2"/>
    <property type="match status" value="1"/>
</dbReference>
<gene>
    <name evidence="7" type="ORF">S01H4_46478</name>
</gene>
<organism evidence="7">
    <name type="scientific">marine sediment metagenome</name>
    <dbReference type="NCBI Taxonomy" id="412755"/>
    <lineage>
        <taxon>unclassified sequences</taxon>
        <taxon>metagenomes</taxon>
        <taxon>ecological metagenomes</taxon>
    </lineage>
</organism>
<dbReference type="PANTHER" id="PTHR32196">
    <property type="entry name" value="ABC TRANSPORTER PERMEASE PROTEIN YPHD-RELATED-RELATED"/>
    <property type="match status" value="1"/>
</dbReference>
<proteinExistence type="predicted"/>
<evidence type="ECO:0000313" key="7">
    <source>
        <dbReference type="EMBL" id="GAG91615.1"/>
    </source>
</evidence>
<feature type="non-terminal residue" evidence="7">
    <location>
        <position position="1"/>
    </location>
</feature>
<keyword evidence="3 6" id="KW-0812">Transmembrane</keyword>
<keyword evidence="4 6" id="KW-1133">Transmembrane helix</keyword>
<evidence type="ECO:0000256" key="5">
    <source>
        <dbReference type="ARBA" id="ARBA00023136"/>
    </source>
</evidence>